<organism evidence="3 4">
    <name type="scientific">Flavobacterium panici</name>
    <dbReference type="NCBI Taxonomy" id="2654843"/>
    <lineage>
        <taxon>Bacteria</taxon>
        <taxon>Pseudomonadati</taxon>
        <taxon>Bacteroidota</taxon>
        <taxon>Flavobacteriia</taxon>
        <taxon>Flavobacteriales</taxon>
        <taxon>Flavobacteriaceae</taxon>
        <taxon>Flavobacterium</taxon>
    </lineage>
</organism>
<feature type="chain" id="PRO_5040482200" description="Outer membrane protein beta-barrel domain-containing protein" evidence="1">
    <location>
        <begin position="28"/>
        <end position="283"/>
    </location>
</feature>
<dbReference type="Pfam" id="PF13568">
    <property type="entry name" value="OMP_b-brl_2"/>
    <property type="match status" value="1"/>
</dbReference>
<proteinExistence type="predicted"/>
<dbReference type="AlphaFoldDB" id="A0A9N8IYR0"/>
<name>A0A9N8IYR0_9FLAO</name>
<protein>
    <recommendedName>
        <fullName evidence="2">Outer membrane protein beta-barrel domain-containing protein</fullName>
    </recommendedName>
</protein>
<gene>
    <name evidence="3" type="ORF">FLAPXU55_00659</name>
</gene>
<evidence type="ECO:0000259" key="2">
    <source>
        <dbReference type="Pfam" id="PF13568"/>
    </source>
</evidence>
<evidence type="ECO:0000256" key="1">
    <source>
        <dbReference type="SAM" id="SignalP"/>
    </source>
</evidence>
<dbReference type="InterPro" id="IPR025665">
    <property type="entry name" value="Beta-barrel_OMP_2"/>
</dbReference>
<dbReference type="Proteomes" id="UP000533639">
    <property type="component" value="Unassembled WGS sequence"/>
</dbReference>
<evidence type="ECO:0000313" key="4">
    <source>
        <dbReference type="Proteomes" id="UP000533639"/>
    </source>
</evidence>
<keyword evidence="4" id="KW-1185">Reference proteome</keyword>
<dbReference type="RefSeq" id="WP_180856569.1">
    <property type="nucleotide sequence ID" value="NZ_CAIJDE010000029.1"/>
</dbReference>
<sequence length="283" mass="31247">MKKNIYSYITSIAIFTAFLAASLNSYGQDKKQEFSISLGGPFSYIDANSSGKTVPGIGVNAGLRYSYYLSESLSLGIGVEYQTYNSDLKYNFFAGAYAATDAENENFQFRYKGTNVREEQKLAYINVPINVQFETPGTSKLYVAAGAKIGFASSGSYQTTFQNLTTSGYYPQYNVELFSPAFAGFASTNDLVTDKQDLNTEVSYSATFETGLKQELGTRNSFYIGAYFEYGLNNIYEKTGNGQIVIYNAQQPVQLGYDTLLNSPLSSSARLVSYGLKLRFALR</sequence>
<dbReference type="EMBL" id="CAIJDE010000029">
    <property type="protein sequence ID" value="CAC9972980.1"/>
    <property type="molecule type" value="Genomic_DNA"/>
</dbReference>
<comment type="caution">
    <text evidence="3">The sequence shown here is derived from an EMBL/GenBank/DDBJ whole genome shotgun (WGS) entry which is preliminary data.</text>
</comment>
<accession>A0A9N8IYR0</accession>
<evidence type="ECO:0000313" key="3">
    <source>
        <dbReference type="EMBL" id="CAC9972980.1"/>
    </source>
</evidence>
<keyword evidence="1" id="KW-0732">Signal</keyword>
<feature type="signal peptide" evidence="1">
    <location>
        <begin position="1"/>
        <end position="27"/>
    </location>
</feature>
<feature type="domain" description="Outer membrane protein beta-barrel" evidence="2">
    <location>
        <begin position="32"/>
        <end position="236"/>
    </location>
</feature>
<reference evidence="3 4" key="1">
    <citation type="submission" date="2020-06" db="EMBL/GenBank/DDBJ databases">
        <authorList>
            <person name="Criscuolo A."/>
        </authorList>
    </citation>
    <scope>NUCLEOTIDE SEQUENCE [LARGE SCALE GENOMIC DNA]</scope>
    <source>
        <strain evidence="3">PXU-55</strain>
    </source>
</reference>